<feature type="domain" description="HTH lacI-type" evidence="4">
    <location>
        <begin position="2"/>
        <end position="52"/>
    </location>
</feature>
<dbReference type="PROSITE" id="PS00356">
    <property type="entry name" value="HTH_LACI_1"/>
    <property type="match status" value="1"/>
</dbReference>
<dbReference type="GO" id="GO:0000976">
    <property type="term" value="F:transcription cis-regulatory region binding"/>
    <property type="evidence" value="ECO:0007669"/>
    <property type="project" value="TreeGrafter"/>
</dbReference>
<dbReference type="PANTHER" id="PTHR30146:SF149">
    <property type="entry name" value="HTH-TYPE TRANSCRIPTIONAL REGULATOR EBGR"/>
    <property type="match status" value="1"/>
</dbReference>
<keyword evidence="2" id="KW-0238">DNA-binding</keyword>
<dbReference type="GO" id="GO:0003700">
    <property type="term" value="F:DNA-binding transcription factor activity"/>
    <property type="evidence" value="ECO:0007669"/>
    <property type="project" value="TreeGrafter"/>
</dbReference>
<dbReference type="RefSeq" id="WP_073199305.1">
    <property type="nucleotide sequence ID" value="NZ_FRCZ01000001.1"/>
</dbReference>
<evidence type="ECO:0000256" key="3">
    <source>
        <dbReference type="ARBA" id="ARBA00023163"/>
    </source>
</evidence>
<dbReference type="Proteomes" id="UP000184184">
    <property type="component" value="Unassembled WGS sequence"/>
</dbReference>
<dbReference type="PRINTS" id="PR00036">
    <property type="entry name" value="HTHLACI"/>
</dbReference>
<evidence type="ECO:0000259" key="4">
    <source>
        <dbReference type="PROSITE" id="PS50932"/>
    </source>
</evidence>
<dbReference type="InterPro" id="IPR046335">
    <property type="entry name" value="LacI/GalR-like_sensor"/>
</dbReference>
<dbReference type="AlphaFoldDB" id="A0A1M7JVR8"/>
<dbReference type="CDD" id="cd01392">
    <property type="entry name" value="HTH_LacI"/>
    <property type="match status" value="1"/>
</dbReference>
<protein>
    <submittedName>
        <fullName evidence="5">Transcriptional regulator, LacI family</fullName>
    </submittedName>
</protein>
<dbReference type="PROSITE" id="PS50932">
    <property type="entry name" value="HTH_LACI_2"/>
    <property type="match status" value="1"/>
</dbReference>
<dbReference type="Pfam" id="PF13377">
    <property type="entry name" value="Peripla_BP_3"/>
    <property type="match status" value="1"/>
</dbReference>
<accession>A0A1M7JVR8</accession>
<organism evidence="5 6">
    <name type="scientific">Gracilibacillus kekensis</name>
    <dbReference type="NCBI Taxonomy" id="1027249"/>
    <lineage>
        <taxon>Bacteria</taxon>
        <taxon>Bacillati</taxon>
        <taxon>Bacillota</taxon>
        <taxon>Bacilli</taxon>
        <taxon>Bacillales</taxon>
        <taxon>Bacillaceae</taxon>
        <taxon>Gracilibacillus</taxon>
    </lineage>
</organism>
<dbReference type="PANTHER" id="PTHR30146">
    <property type="entry name" value="LACI-RELATED TRANSCRIPTIONAL REPRESSOR"/>
    <property type="match status" value="1"/>
</dbReference>
<evidence type="ECO:0000256" key="1">
    <source>
        <dbReference type="ARBA" id="ARBA00023015"/>
    </source>
</evidence>
<dbReference type="EMBL" id="FRCZ01000001">
    <property type="protein sequence ID" value="SHM57129.1"/>
    <property type="molecule type" value="Genomic_DNA"/>
</dbReference>
<dbReference type="SMART" id="SM00354">
    <property type="entry name" value="HTH_LACI"/>
    <property type="match status" value="1"/>
</dbReference>
<dbReference type="STRING" id="1027249.SAMN05216179_0490"/>
<keyword evidence="6" id="KW-1185">Reference proteome</keyword>
<dbReference type="OrthoDB" id="43195at2"/>
<evidence type="ECO:0000313" key="6">
    <source>
        <dbReference type="Proteomes" id="UP000184184"/>
    </source>
</evidence>
<dbReference type="CDD" id="cd01544">
    <property type="entry name" value="PBP1_GalR"/>
    <property type="match status" value="1"/>
</dbReference>
<dbReference type="InterPro" id="IPR010982">
    <property type="entry name" value="Lambda_DNA-bd_dom_sf"/>
</dbReference>
<dbReference type="Gene3D" id="1.10.260.40">
    <property type="entry name" value="lambda repressor-like DNA-binding domains"/>
    <property type="match status" value="1"/>
</dbReference>
<evidence type="ECO:0000313" key="5">
    <source>
        <dbReference type="EMBL" id="SHM57129.1"/>
    </source>
</evidence>
<sequence>MTTIKDIAKHADVSTATVSRVLNNDKHLSVSVETKKKILDICDEFGYVPLKKRRPQIEEGAKTKEIGIIMYCSQEYEWEDVYFLSIRKGIENECRNKNVLVKRIIHLGDQSSKEINDLDGVIVVGIPNPEEEKMLDETLGDNIVYVNNLVENDQVDNIIIDYEKATNKALDHLLELGHTRIGYIGGREHRGRSGPEMANPRKEAFEAKMNSHQLLNNNYIYLADEFLIKDGYDCIQHAIKNKEMPSAFFVASDAMAIGAIRALDEQGLHVPDDISIVSFNDISMAEYTKPALSTIKIYTEEMGKHAVKLLLDRFDGRRIPVKVVTPSKLIVRESTKKIR</sequence>
<dbReference type="SUPFAM" id="SSF47413">
    <property type="entry name" value="lambda repressor-like DNA-binding domains"/>
    <property type="match status" value="1"/>
</dbReference>
<dbReference type="Pfam" id="PF00356">
    <property type="entry name" value="LacI"/>
    <property type="match status" value="1"/>
</dbReference>
<dbReference type="InterPro" id="IPR028082">
    <property type="entry name" value="Peripla_BP_I"/>
</dbReference>
<name>A0A1M7JVR8_9BACI</name>
<evidence type="ECO:0000256" key="2">
    <source>
        <dbReference type="ARBA" id="ARBA00023125"/>
    </source>
</evidence>
<dbReference type="InterPro" id="IPR000843">
    <property type="entry name" value="HTH_LacI"/>
</dbReference>
<dbReference type="SUPFAM" id="SSF53822">
    <property type="entry name" value="Periplasmic binding protein-like I"/>
    <property type="match status" value="1"/>
</dbReference>
<proteinExistence type="predicted"/>
<keyword evidence="1" id="KW-0805">Transcription regulation</keyword>
<dbReference type="Gene3D" id="3.40.50.2300">
    <property type="match status" value="2"/>
</dbReference>
<reference evidence="5 6" key="1">
    <citation type="submission" date="2016-11" db="EMBL/GenBank/DDBJ databases">
        <authorList>
            <person name="Jaros S."/>
            <person name="Januszkiewicz K."/>
            <person name="Wedrychowicz H."/>
        </authorList>
    </citation>
    <scope>NUCLEOTIDE SEQUENCE [LARGE SCALE GENOMIC DNA]</scope>
    <source>
        <strain evidence="5 6">CGMCC 1.10681</strain>
    </source>
</reference>
<gene>
    <name evidence="5" type="ORF">SAMN05216179_0490</name>
</gene>
<keyword evidence="3" id="KW-0804">Transcription</keyword>